<evidence type="ECO:0000256" key="1">
    <source>
        <dbReference type="SAM" id="MobiDB-lite"/>
    </source>
</evidence>
<feature type="compositionally biased region" description="Polar residues" evidence="1">
    <location>
        <begin position="46"/>
        <end position="61"/>
    </location>
</feature>
<evidence type="ECO:0000313" key="2">
    <source>
        <dbReference type="EMBL" id="PBK87918.1"/>
    </source>
</evidence>
<sequence length="191" mass="21091">MPHPISTKMTTKMAHFADSPNDTYSYGTNHLSSPVATCSSQRLLHRPPTSQYHHSQSLNDTPSPEYNNSLLPSLPSFSSPEYSTYSSLIIHTVLPLSSSSSWPLSTQPPPTPDGLRHQITLLPVKENFPETSTIVDIHDSLRPPCLSIDLSQDISPYILTLRDKPNMSPQDLPDPCIKVPSMANSHITMFG</sequence>
<dbReference type="EMBL" id="KZ293676">
    <property type="protein sequence ID" value="PBK87918.1"/>
    <property type="molecule type" value="Genomic_DNA"/>
</dbReference>
<dbReference type="AlphaFoldDB" id="A0A2H3DAM9"/>
<name>A0A2H3DAM9_ARMGA</name>
<feature type="region of interest" description="Disordered" evidence="1">
    <location>
        <begin position="46"/>
        <end position="67"/>
    </location>
</feature>
<dbReference type="InParanoid" id="A0A2H3DAM9"/>
<evidence type="ECO:0000313" key="3">
    <source>
        <dbReference type="Proteomes" id="UP000217790"/>
    </source>
</evidence>
<organism evidence="2 3">
    <name type="scientific">Armillaria gallica</name>
    <name type="common">Bulbous honey fungus</name>
    <name type="synonym">Armillaria bulbosa</name>
    <dbReference type="NCBI Taxonomy" id="47427"/>
    <lineage>
        <taxon>Eukaryota</taxon>
        <taxon>Fungi</taxon>
        <taxon>Dikarya</taxon>
        <taxon>Basidiomycota</taxon>
        <taxon>Agaricomycotina</taxon>
        <taxon>Agaricomycetes</taxon>
        <taxon>Agaricomycetidae</taxon>
        <taxon>Agaricales</taxon>
        <taxon>Marasmiineae</taxon>
        <taxon>Physalacriaceae</taxon>
        <taxon>Armillaria</taxon>
    </lineage>
</organism>
<dbReference type="OrthoDB" id="3113134at2759"/>
<dbReference type="STRING" id="47427.A0A2H3DAM9"/>
<keyword evidence="3" id="KW-1185">Reference proteome</keyword>
<protein>
    <submittedName>
        <fullName evidence="2">Uncharacterized protein</fullName>
    </submittedName>
</protein>
<reference evidence="3" key="1">
    <citation type="journal article" date="2017" name="Nat. Ecol. Evol.">
        <title>Genome expansion and lineage-specific genetic innovations in the forest pathogenic fungi Armillaria.</title>
        <authorList>
            <person name="Sipos G."/>
            <person name="Prasanna A.N."/>
            <person name="Walter M.C."/>
            <person name="O'Connor E."/>
            <person name="Balint B."/>
            <person name="Krizsan K."/>
            <person name="Kiss B."/>
            <person name="Hess J."/>
            <person name="Varga T."/>
            <person name="Slot J."/>
            <person name="Riley R."/>
            <person name="Boka B."/>
            <person name="Rigling D."/>
            <person name="Barry K."/>
            <person name="Lee J."/>
            <person name="Mihaltcheva S."/>
            <person name="LaButti K."/>
            <person name="Lipzen A."/>
            <person name="Waldron R."/>
            <person name="Moloney N.M."/>
            <person name="Sperisen C."/>
            <person name="Kredics L."/>
            <person name="Vagvoelgyi C."/>
            <person name="Patrignani A."/>
            <person name="Fitzpatrick D."/>
            <person name="Nagy I."/>
            <person name="Doyle S."/>
            <person name="Anderson J.B."/>
            <person name="Grigoriev I.V."/>
            <person name="Gueldener U."/>
            <person name="Muensterkoetter M."/>
            <person name="Nagy L.G."/>
        </authorList>
    </citation>
    <scope>NUCLEOTIDE SEQUENCE [LARGE SCALE GENOMIC DNA]</scope>
    <source>
        <strain evidence="3">Ar21-2</strain>
    </source>
</reference>
<dbReference type="Proteomes" id="UP000217790">
    <property type="component" value="Unassembled WGS sequence"/>
</dbReference>
<gene>
    <name evidence="2" type="ORF">ARMGADRAFT_1085254</name>
</gene>
<accession>A0A2H3DAM9</accession>
<proteinExistence type="predicted"/>